<accession>A0A5J4U576</accession>
<evidence type="ECO:0000256" key="4">
    <source>
        <dbReference type="PROSITE-ProRule" id="PRU00175"/>
    </source>
</evidence>
<dbReference type="Proteomes" id="UP000324800">
    <property type="component" value="Unassembled WGS sequence"/>
</dbReference>
<reference evidence="8 9" key="1">
    <citation type="submission" date="2019-03" db="EMBL/GenBank/DDBJ databases">
        <title>Single cell metagenomics reveals metabolic interactions within the superorganism composed of flagellate Streblomastix strix and complex community of Bacteroidetes bacteria on its surface.</title>
        <authorList>
            <person name="Treitli S.C."/>
            <person name="Kolisko M."/>
            <person name="Husnik F."/>
            <person name="Keeling P."/>
            <person name="Hampl V."/>
        </authorList>
    </citation>
    <scope>NUCLEOTIDE SEQUENCE [LARGE SCALE GENOMIC DNA]</scope>
    <source>
        <strain evidence="8">ST1C</strain>
    </source>
</reference>
<sequence length="324" mass="36306">MFRCNKCWKKLGGDGPGQVYITACSHMFCIECLEACFKKAPACPGCEKPFLRQGDVQLVDLNPSEEFRSMSLCGLVPETIMEMAARGLSFFQYQKQNEISYLQFLNRKAQQRIQQLERGYNDKLMEANRAITVLNSQVKQLRDEHECGKKDYAELESKLREKTQQKRKLEELYDQLKSRYEQFCKTGRSGSLHSTVSPSKSVLAFTRPASISQSHTTAESPLLPTLSSSSSSSSSSSFGRSRSNTPLPLGGIGSASARHKSTGSHPSLSSFPSPSQSSSQSVADRWANLRRPSQSFQNVGTPFTRPETPRFQPLTPFRHDLNFH</sequence>
<dbReference type="GO" id="GO:0007131">
    <property type="term" value="P:reciprocal meiotic recombination"/>
    <property type="evidence" value="ECO:0007669"/>
    <property type="project" value="InterPro"/>
</dbReference>
<organism evidence="8 9">
    <name type="scientific">Streblomastix strix</name>
    <dbReference type="NCBI Taxonomy" id="222440"/>
    <lineage>
        <taxon>Eukaryota</taxon>
        <taxon>Metamonada</taxon>
        <taxon>Preaxostyla</taxon>
        <taxon>Oxymonadida</taxon>
        <taxon>Streblomastigidae</taxon>
        <taxon>Streblomastix</taxon>
    </lineage>
</organism>
<dbReference type="AlphaFoldDB" id="A0A5J4U576"/>
<feature type="compositionally biased region" description="Low complexity" evidence="6">
    <location>
        <begin position="263"/>
        <end position="281"/>
    </location>
</feature>
<dbReference type="GO" id="GO:0008270">
    <property type="term" value="F:zinc ion binding"/>
    <property type="evidence" value="ECO:0007669"/>
    <property type="project" value="UniProtKB-KW"/>
</dbReference>
<feature type="compositionally biased region" description="Polar residues" evidence="6">
    <location>
        <begin position="291"/>
        <end position="301"/>
    </location>
</feature>
<keyword evidence="1" id="KW-0479">Metal-binding</keyword>
<dbReference type="EMBL" id="SNRW01020169">
    <property type="protein sequence ID" value="KAA6365717.1"/>
    <property type="molecule type" value="Genomic_DNA"/>
</dbReference>
<feature type="coiled-coil region" evidence="5">
    <location>
        <begin position="106"/>
        <end position="186"/>
    </location>
</feature>
<dbReference type="PROSITE" id="PS00518">
    <property type="entry name" value="ZF_RING_1"/>
    <property type="match status" value="1"/>
</dbReference>
<dbReference type="PANTHER" id="PTHR14305:SF0">
    <property type="entry name" value="E3 UBIQUITIN-PROTEIN LIGASE CCNB1IP1"/>
    <property type="match status" value="1"/>
</dbReference>
<evidence type="ECO:0000256" key="3">
    <source>
        <dbReference type="ARBA" id="ARBA00022833"/>
    </source>
</evidence>
<dbReference type="PANTHER" id="PTHR14305">
    <property type="entry name" value="E3 UBIQUITIN-PROTEIN LIGASE CCNB1IP1"/>
    <property type="match status" value="1"/>
</dbReference>
<feature type="domain" description="RING-type" evidence="7">
    <location>
        <begin position="4"/>
        <end position="47"/>
    </location>
</feature>
<dbReference type="Pfam" id="PF14634">
    <property type="entry name" value="zf-RING_5"/>
    <property type="match status" value="1"/>
</dbReference>
<comment type="caution">
    <text evidence="8">The sequence shown here is derived from an EMBL/GenBank/DDBJ whole genome shotgun (WGS) entry which is preliminary data.</text>
</comment>
<evidence type="ECO:0000256" key="1">
    <source>
        <dbReference type="ARBA" id="ARBA00022723"/>
    </source>
</evidence>
<proteinExistence type="predicted"/>
<dbReference type="InterPro" id="IPR001841">
    <property type="entry name" value="Znf_RING"/>
</dbReference>
<dbReference type="SUPFAM" id="SSF57850">
    <property type="entry name" value="RING/U-box"/>
    <property type="match status" value="1"/>
</dbReference>
<keyword evidence="3" id="KW-0862">Zinc</keyword>
<evidence type="ECO:0000256" key="5">
    <source>
        <dbReference type="SAM" id="Coils"/>
    </source>
</evidence>
<evidence type="ECO:0000313" key="9">
    <source>
        <dbReference type="Proteomes" id="UP000324800"/>
    </source>
</evidence>
<evidence type="ECO:0000313" key="8">
    <source>
        <dbReference type="EMBL" id="KAA6365717.1"/>
    </source>
</evidence>
<dbReference type="GO" id="GO:0000795">
    <property type="term" value="C:synaptonemal complex"/>
    <property type="evidence" value="ECO:0007669"/>
    <property type="project" value="InterPro"/>
</dbReference>
<gene>
    <name evidence="8" type="ORF">EZS28_038756</name>
</gene>
<feature type="compositionally biased region" description="Low complexity" evidence="6">
    <location>
        <begin position="227"/>
        <end position="237"/>
    </location>
</feature>
<keyword evidence="5" id="KW-0175">Coiled coil</keyword>
<dbReference type="Gene3D" id="3.30.40.10">
    <property type="entry name" value="Zinc/RING finger domain, C3HC4 (zinc finger)"/>
    <property type="match status" value="1"/>
</dbReference>
<feature type="region of interest" description="Disordered" evidence="6">
    <location>
        <begin position="211"/>
        <end position="324"/>
    </location>
</feature>
<dbReference type="PROSITE" id="PS50089">
    <property type="entry name" value="ZF_RING_2"/>
    <property type="match status" value="1"/>
</dbReference>
<name>A0A5J4U576_9EUKA</name>
<evidence type="ECO:0000256" key="2">
    <source>
        <dbReference type="ARBA" id="ARBA00022771"/>
    </source>
</evidence>
<protein>
    <submittedName>
        <fullName evidence="8">Putative E3 ubiquitin-protein ligase CCNB1IP1</fullName>
    </submittedName>
</protein>
<evidence type="ECO:0000256" key="6">
    <source>
        <dbReference type="SAM" id="MobiDB-lite"/>
    </source>
</evidence>
<dbReference type="InterPro" id="IPR017907">
    <property type="entry name" value="Znf_RING_CS"/>
</dbReference>
<dbReference type="InterPro" id="IPR013083">
    <property type="entry name" value="Znf_RING/FYVE/PHD"/>
</dbReference>
<dbReference type="InterPro" id="IPR042448">
    <property type="entry name" value="CCNB1IP1"/>
</dbReference>
<dbReference type="OrthoDB" id="441210at2759"/>
<evidence type="ECO:0000259" key="7">
    <source>
        <dbReference type="PROSITE" id="PS50089"/>
    </source>
</evidence>
<dbReference type="GO" id="GO:0061630">
    <property type="term" value="F:ubiquitin protein ligase activity"/>
    <property type="evidence" value="ECO:0007669"/>
    <property type="project" value="InterPro"/>
</dbReference>
<keyword evidence="2 4" id="KW-0863">Zinc-finger</keyword>